<protein>
    <submittedName>
        <fullName evidence="10">Molybdopterin-containing protein family</fullName>
    </submittedName>
</protein>
<evidence type="ECO:0000256" key="7">
    <source>
        <dbReference type="ARBA" id="ARBA00023004"/>
    </source>
</evidence>
<dbReference type="GO" id="GO:0051539">
    <property type="term" value="F:4 iron, 4 sulfur cluster binding"/>
    <property type="evidence" value="ECO:0007669"/>
    <property type="project" value="UniProtKB-KW"/>
</dbReference>
<dbReference type="Gene3D" id="2.40.40.20">
    <property type="match status" value="1"/>
</dbReference>
<accession>M1WJG4</accession>
<dbReference type="GO" id="GO:0046872">
    <property type="term" value="F:metal ion binding"/>
    <property type="evidence" value="ECO:0007669"/>
    <property type="project" value="UniProtKB-KW"/>
</dbReference>
<keyword evidence="7" id="KW-0408">Iron</keyword>
<dbReference type="SMART" id="SM00926">
    <property type="entry name" value="Molybdop_Fe4S4"/>
    <property type="match status" value="1"/>
</dbReference>
<evidence type="ECO:0000256" key="3">
    <source>
        <dbReference type="ARBA" id="ARBA00022505"/>
    </source>
</evidence>
<keyword evidence="11" id="KW-1185">Reference proteome</keyword>
<keyword evidence="8" id="KW-0411">Iron-sulfur</keyword>
<evidence type="ECO:0000313" key="11">
    <source>
        <dbReference type="Proteomes" id="UP000011724"/>
    </source>
</evidence>
<feature type="domain" description="4Fe-4S Mo/W bis-MGD-type" evidence="9">
    <location>
        <begin position="50"/>
        <end position="106"/>
    </location>
</feature>
<dbReference type="InterPro" id="IPR006656">
    <property type="entry name" value="Mopterin_OxRdtase"/>
</dbReference>
<dbReference type="Gene3D" id="3.30.2070.10">
    <property type="entry name" value="Formate dehydrogenase/DMSO reductase"/>
    <property type="match status" value="1"/>
</dbReference>
<dbReference type="Gene3D" id="3.40.50.740">
    <property type="match status" value="1"/>
</dbReference>
<reference evidence="10 11" key="1">
    <citation type="journal article" date="2013" name="PLoS ONE">
        <title>The first genomic and proteomic characterization of a deep-sea sulfate reducer: insights into the piezophilic lifestyle of Desulfovibrio piezophilus.</title>
        <authorList>
            <person name="Pradel N."/>
            <person name="Ji B."/>
            <person name="Gimenez G."/>
            <person name="Talla E."/>
            <person name="Lenoble P."/>
            <person name="Garel M."/>
            <person name="Tamburini C."/>
            <person name="Fourquet P."/>
            <person name="Lebrun R."/>
            <person name="Bertin P."/>
            <person name="Denis Y."/>
            <person name="Pophillat M."/>
            <person name="Barbe V."/>
            <person name="Ollivier B."/>
            <person name="Dolla A."/>
        </authorList>
    </citation>
    <scope>NUCLEOTIDE SEQUENCE [LARGE SCALE GENOMIC DNA]</scope>
    <source>
        <strain evidence="11">DSM 10523 / SB164P1</strain>
    </source>
</reference>
<dbReference type="InterPro" id="IPR009010">
    <property type="entry name" value="Asp_de-COase-like_dom_sf"/>
</dbReference>
<dbReference type="EMBL" id="FO203427">
    <property type="protein sequence ID" value="CCH47851.1"/>
    <property type="molecule type" value="Genomic_DNA"/>
</dbReference>
<dbReference type="Pfam" id="PF01568">
    <property type="entry name" value="Molydop_binding"/>
    <property type="match status" value="1"/>
</dbReference>
<evidence type="ECO:0000256" key="4">
    <source>
        <dbReference type="ARBA" id="ARBA00022723"/>
    </source>
</evidence>
<evidence type="ECO:0000256" key="8">
    <source>
        <dbReference type="ARBA" id="ARBA00023014"/>
    </source>
</evidence>
<evidence type="ECO:0000256" key="6">
    <source>
        <dbReference type="ARBA" id="ARBA00023002"/>
    </source>
</evidence>
<dbReference type="Proteomes" id="UP000011724">
    <property type="component" value="Chromosome"/>
</dbReference>
<name>M1WJG4_PSEP2</name>
<reference evidence="11" key="2">
    <citation type="journal article" date="2013" name="Stand. Genomic Sci.">
        <title>Complete genome sequence of Desulfocapsa sulfexigens, a marine deltaproteobacterium specialized in disproportionating inorganic sulfur compounds.</title>
        <authorList>
            <person name="Finster K.W."/>
            <person name="Kjeldsen K.U."/>
            <person name="Kube M."/>
            <person name="Reinhardt R."/>
            <person name="Mussmann M."/>
            <person name="Amann R."/>
            <person name="Schreiber L."/>
        </authorList>
    </citation>
    <scope>NUCLEOTIDE SEQUENCE [LARGE SCALE GENOMIC DNA]</scope>
    <source>
        <strain evidence="11">DSM 10523 / SB164P1</strain>
    </source>
</reference>
<dbReference type="RefSeq" id="WP_015413905.1">
    <property type="nucleotide sequence ID" value="NC_020409.1"/>
</dbReference>
<dbReference type="PANTHER" id="PTHR43742">
    <property type="entry name" value="TRIMETHYLAMINE-N-OXIDE REDUCTASE"/>
    <property type="match status" value="1"/>
</dbReference>
<dbReference type="GO" id="GO:0016491">
    <property type="term" value="F:oxidoreductase activity"/>
    <property type="evidence" value="ECO:0007669"/>
    <property type="project" value="UniProtKB-KW"/>
</dbReference>
<evidence type="ECO:0000256" key="5">
    <source>
        <dbReference type="ARBA" id="ARBA00022729"/>
    </source>
</evidence>
<dbReference type="HOGENOM" id="CLU_000422_13_3_7"/>
<gene>
    <name evidence="10" type="primary">qrcB</name>
    <name evidence="10" type="ordered locus">BN4_10614</name>
</gene>
<dbReference type="PANTHER" id="PTHR43742:SF9">
    <property type="entry name" value="TETRATHIONATE REDUCTASE SUBUNIT A"/>
    <property type="match status" value="1"/>
</dbReference>
<dbReference type="BioCyc" id="DPIE1322246:BN4_RS03155-MONOMER"/>
<keyword evidence="5" id="KW-0732">Signal</keyword>
<keyword evidence="4" id="KW-0479">Metal-binding</keyword>
<dbReference type="PATRIC" id="fig|879567.3.peg.639"/>
<proteinExistence type="inferred from homology"/>
<dbReference type="AlphaFoldDB" id="M1WJG4"/>
<dbReference type="InterPro" id="IPR006657">
    <property type="entry name" value="MoPterin_dinucl-bd_dom"/>
</dbReference>
<dbReference type="Pfam" id="PF00384">
    <property type="entry name" value="Molybdopterin"/>
    <property type="match status" value="1"/>
</dbReference>
<dbReference type="OrthoDB" id="9803192at2"/>
<keyword evidence="3" id="KW-0500">Molybdenum</keyword>
<keyword evidence="6" id="KW-0560">Oxidoreductase</keyword>
<dbReference type="InterPro" id="IPR006963">
    <property type="entry name" value="Mopterin_OxRdtase_4Fe-4S_dom"/>
</dbReference>
<dbReference type="KEGG" id="dpi:BN4_10614"/>
<evidence type="ECO:0000256" key="2">
    <source>
        <dbReference type="ARBA" id="ARBA00022485"/>
    </source>
</evidence>
<dbReference type="PROSITE" id="PS51669">
    <property type="entry name" value="4FE4S_MOW_BIS_MGD"/>
    <property type="match status" value="1"/>
</dbReference>
<evidence type="ECO:0000259" key="9">
    <source>
        <dbReference type="PROSITE" id="PS51669"/>
    </source>
</evidence>
<dbReference type="eggNOG" id="COG0243">
    <property type="taxonomic scope" value="Bacteria"/>
</dbReference>
<dbReference type="InterPro" id="IPR050612">
    <property type="entry name" value="Prok_Mopterin_Oxidored"/>
</dbReference>
<dbReference type="SUPFAM" id="SSF50692">
    <property type="entry name" value="ADC-like"/>
    <property type="match status" value="1"/>
</dbReference>
<dbReference type="STRING" id="1322246.BN4_10614"/>
<organism evidence="10 11">
    <name type="scientific">Pseudodesulfovibrio piezophilus (strain DSM 21447 / JCM 15486 / C1TLV30)</name>
    <name type="common">Desulfovibrio piezophilus</name>
    <dbReference type="NCBI Taxonomy" id="1322246"/>
    <lineage>
        <taxon>Bacteria</taxon>
        <taxon>Pseudomonadati</taxon>
        <taxon>Thermodesulfobacteriota</taxon>
        <taxon>Desulfovibrionia</taxon>
        <taxon>Desulfovibrionales</taxon>
        <taxon>Desulfovibrionaceae</taxon>
    </lineage>
</organism>
<dbReference type="NCBIfam" id="NF041783">
    <property type="entry name" value="mnquin_red_QrcB"/>
    <property type="match status" value="1"/>
</dbReference>
<evidence type="ECO:0000313" key="10">
    <source>
        <dbReference type="EMBL" id="CCH47851.1"/>
    </source>
</evidence>
<keyword evidence="2" id="KW-0004">4Fe-4S</keyword>
<sequence>MSVARRAFIQMTVGATAGILFTPTVWTALDDASIWTQNWPWIPTLKYGEVKGIPTVSKICESGCAVKVRTVAGEAFGTEGNVDNPLSGGGICPLCANGVQTKNSPTRIKTPMLNGESITWEKATEVVAEKLEAAGNRVAVISGDQTGTINEVLSALLVDKGSDAFYAMPCDMQAADKAWTGLMGGSGQVGYDMESADVVLLAGADALESWGPTVANLKAFAANEGGKFIFAGPMQTKTASVTSKWVPVPTEGMAAFTLGVCYHVLQAGKSVPARDFDQFKAMVLSGYTPVKVEAATGVKASDMAEVAKLLLAAENPVVVPGGSVAAHAAAFALNLLLGGGMNILPEFGKAVETAMTRSEMLKQDILQGVEADLLFVYEANPTYALTEQVKAGFTVAFDSVNTETTAAADLVLPTPHPYERYDDLVSPYGVAAATYSMGAPVAKPIYDVMNAGDFVLGLIDLGFESFQEVIEAKVGVIGADLDELTEGAAYILEETPDMSGVILAANVLSRAAVPVKGTGAVSLAPYTMLNVGTANQATTPNAPCTISNNQLLGDNMVVMMASVTAKKLGVNVGSKVKLSGGNGDCEALVQIFEGVLPGVVAAPLGMGHTVGDEFSKGKGDNVYKILTVSSEAATGASTWAGSTVNIAKI</sequence>
<evidence type="ECO:0000256" key="1">
    <source>
        <dbReference type="ARBA" id="ARBA00010312"/>
    </source>
</evidence>
<dbReference type="SUPFAM" id="SSF53706">
    <property type="entry name" value="Formate dehydrogenase/DMSO reductase, domains 1-3"/>
    <property type="match status" value="1"/>
</dbReference>
<dbReference type="Gene3D" id="3.40.228.10">
    <property type="entry name" value="Dimethylsulfoxide Reductase, domain 2"/>
    <property type="match status" value="1"/>
</dbReference>
<comment type="similarity">
    <text evidence="1">Belongs to the prokaryotic molybdopterin-containing oxidoreductase family.</text>
</comment>
<dbReference type="InterPro" id="IPR053557">
    <property type="entry name" value="Molybdopterin-Qrc_component"/>
</dbReference>
<dbReference type="Gene3D" id="2.20.25.90">
    <property type="entry name" value="ADC-like domains"/>
    <property type="match status" value="1"/>
</dbReference>
<dbReference type="CDD" id="cd02775">
    <property type="entry name" value="MopB_CT"/>
    <property type="match status" value="1"/>
</dbReference>
<dbReference type="GO" id="GO:0043546">
    <property type="term" value="F:molybdopterin cofactor binding"/>
    <property type="evidence" value="ECO:0007669"/>
    <property type="project" value="InterPro"/>
</dbReference>